<evidence type="ECO:0000313" key="4">
    <source>
        <dbReference type="Proteomes" id="UP000242715"/>
    </source>
</evidence>
<dbReference type="InterPro" id="IPR002885">
    <property type="entry name" value="PPR_rpt"/>
</dbReference>
<dbReference type="InterPro" id="IPR011990">
    <property type="entry name" value="TPR-like_helical_dom_sf"/>
</dbReference>
<dbReference type="NCBIfam" id="TIGR00756">
    <property type="entry name" value="PPR"/>
    <property type="match status" value="2"/>
</dbReference>
<evidence type="ECO:0000256" key="1">
    <source>
        <dbReference type="ARBA" id="ARBA00022737"/>
    </source>
</evidence>
<proteinExistence type="predicted"/>
<reference evidence="4" key="1">
    <citation type="journal article" date="2017" name="Front. Plant Sci.">
        <title>Climate Clever Clovers: New Paradigm to Reduce the Environmental Footprint of Ruminants by Breeding Low Methanogenic Forages Utilizing Haplotype Variation.</title>
        <authorList>
            <person name="Kaur P."/>
            <person name="Appels R."/>
            <person name="Bayer P.E."/>
            <person name="Keeble-Gagnere G."/>
            <person name="Wang J."/>
            <person name="Hirakawa H."/>
            <person name="Shirasawa K."/>
            <person name="Vercoe P."/>
            <person name="Stefanova K."/>
            <person name="Durmic Z."/>
            <person name="Nichols P."/>
            <person name="Revell C."/>
            <person name="Isobe S.N."/>
            <person name="Edwards D."/>
            <person name="Erskine W."/>
        </authorList>
    </citation>
    <scope>NUCLEOTIDE SEQUENCE [LARGE SCALE GENOMIC DNA]</scope>
    <source>
        <strain evidence="4">cv. Daliak</strain>
    </source>
</reference>
<dbReference type="PROSITE" id="PS51375">
    <property type="entry name" value="PPR"/>
    <property type="match status" value="1"/>
</dbReference>
<organism evidence="3 4">
    <name type="scientific">Trifolium subterraneum</name>
    <name type="common">Subterranean clover</name>
    <dbReference type="NCBI Taxonomy" id="3900"/>
    <lineage>
        <taxon>Eukaryota</taxon>
        <taxon>Viridiplantae</taxon>
        <taxon>Streptophyta</taxon>
        <taxon>Embryophyta</taxon>
        <taxon>Tracheophyta</taxon>
        <taxon>Spermatophyta</taxon>
        <taxon>Magnoliopsida</taxon>
        <taxon>eudicotyledons</taxon>
        <taxon>Gunneridae</taxon>
        <taxon>Pentapetalae</taxon>
        <taxon>rosids</taxon>
        <taxon>fabids</taxon>
        <taxon>Fabales</taxon>
        <taxon>Fabaceae</taxon>
        <taxon>Papilionoideae</taxon>
        <taxon>50 kb inversion clade</taxon>
        <taxon>NPAAA clade</taxon>
        <taxon>Hologalegina</taxon>
        <taxon>IRL clade</taxon>
        <taxon>Trifolieae</taxon>
        <taxon>Trifolium</taxon>
    </lineage>
</organism>
<dbReference type="Proteomes" id="UP000242715">
    <property type="component" value="Unassembled WGS sequence"/>
</dbReference>
<feature type="repeat" description="PPR" evidence="2">
    <location>
        <begin position="15"/>
        <end position="49"/>
    </location>
</feature>
<dbReference type="PANTHER" id="PTHR47926">
    <property type="entry name" value="PENTATRICOPEPTIDE REPEAT-CONTAINING PROTEIN"/>
    <property type="match status" value="1"/>
</dbReference>
<dbReference type="GO" id="GO:0003723">
    <property type="term" value="F:RNA binding"/>
    <property type="evidence" value="ECO:0007669"/>
    <property type="project" value="InterPro"/>
</dbReference>
<dbReference type="Pfam" id="PF01535">
    <property type="entry name" value="PPR"/>
    <property type="match status" value="2"/>
</dbReference>
<dbReference type="GO" id="GO:0009451">
    <property type="term" value="P:RNA modification"/>
    <property type="evidence" value="ECO:0007669"/>
    <property type="project" value="InterPro"/>
</dbReference>
<dbReference type="Gene3D" id="1.25.40.10">
    <property type="entry name" value="Tetratricopeptide repeat domain"/>
    <property type="match status" value="1"/>
</dbReference>
<evidence type="ECO:0008006" key="5">
    <source>
        <dbReference type="Google" id="ProtNLM"/>
    </source>
</evidence>
<protein>
    <recommendedName>
        <fullName evidence="5">Pentatricopeptide repeat-containing protein</fullName>
    </recommendedName>
</protein>
<evidence type="ECO:0000313" key="3">
    <source>
        <dbReference type="EMBL" id="GAU12825.1"/>
    </source>
</evidence>
<evidence type="ECO:0000256" key="2">
    <source>
        <dbReference type="PROSITE-ProRule" id="PRU00708"/>
    </source>
</evidence>
<keyword evidence="4" id="KW-1185">Reference proteome</keyword>
<dbReference type="InterPro" id="IPR046960">
    <property type="entry name" value="PPR_At4g14850-like_plant"/>
</dbReference>
<accession>A0A2Z6M2E0</accession>
<sequence length="94" mass="10710">MDMARELFEAMPCRNVGSWNIMISGYGQNGDIAQARKLFDMMPQRDCVSWATIIASYTQTGHLEEAMDMLVEMKRDGERQQVHGQEILGFLLVP</sequence>
<dbReference type="EMBL" id="DF973126">
    <property type="protein sequence ID" value="GAU12825.1"/>
    <property type="molecule type" value="Genomic_DNA"/>
</dbReference>
<dbReference type="AlphaFoldDB" id="A0A2Z6M2E0"/>
<keyword evidence="1" id="KW-0677">Repeat</keyword>
<name>A0A2Z6M2E0_TRISU</name>
<dbReference type="OrthoDB" id="1937829at2759"/>
<gene>
    <name evidence="3" type="ORF">TSUD_73120</name>
</gene>